<dbReference type="InterPro" id="IPR025996">
    <property type="entry name" value="MT1864/Rv1816-like_C"/>
</dbReference>
<dbReference type="RefSeq" id="WP_378550641.1">
    <property type="nucleotide sequence ID" value="NZ_JBHSBA010000005.1"/>
</dbReference>
<sequence>MSAPALRARVRSEMIEEIKAAARRRLATDGADLSLRGVARDLGIVASALYRYFPSRDDLLTTLIREGYESLGAAATSAAAKLPGDDYRGRWLAACGAIRDWALAHPAEYGLLYGSPVPGYKAPADTVGPASIVVLLLSDIAAEAVAAGHLEPPPAATPLPTAVSADLRALIERRSQTEQVTGDLPAEVLDRVFAGWTQLFGLVNFEIFGRLDGAIESRAEYFAHHMALMADLVGLPHPMSSGARA</sequence>
<feature type="DNA-binding region" description="H-T-H motif" evidence="4">
    <location>
        <begin position="34"/>
        <end position="53"/>
    </location>
</feature>
<protein>
    <submittedName>
        <fullName evidence="6">TetR/AcrR family transcriptional regulator</fullName>
    </submittedName>
</protein>
<keyword evidence="1" id="KW-0805">Transcription regulation</keyword>
<dbReference type="InterPro" id="IPR001647">
    <property type="entry name" value="HTH_TetR"/>
</dbReference>
<evidence type="ECO:0000313" key="6">
    <source>
        <dbReference type="EMBL" id="MFC4125897.1"/>
    </source>
</evidence>
<keyword evidence="7" id="KW-1185">Reference proteome</keyword>
<dbReference type="InterPro" id="IPR009057">
    <property type="entry name" value="Homeodomain-like_sf"/>
</dbReference>
<dbReference type="Pfam" id="PF13305">
    <property type="entry name" value="TetR_C_33"/>
    <property type="match status" value="1"/>
</dbReference>
<dbReference type="Gene3D" id="1.10.357.10">
    <property type="entry name" value="Tetracycline Repressor, domain 2"/>
    <property type="match status" value="1"/>
</dbReference>
<evidence type="ECO:0000256" key="1">
    <source>
        <dbReference type="ARBA" id="ARBA00023015"/>
    </source>
</evidence>
<dbReference type="SUPFAM" id="SSF46689">
    <property type="entry name" value="Homeodomain-like"/>
    <property type="match status" value="1"/>
</dbReference>
<evidence type="ECO:0000313" key="7">
    <source>
        <dbReference type="Proteomes" id="UP001595767"/>
    </source>
</evidence>
<comment type="caution">
    <text evidence="6">The sequence shown here is derived from an EMBL/GenBank/DDBJ whole genome shotgun (WGS) entry which is preliminary data.</text>
</comment>
<dbReference type="InterPro" id="IPR036271">
    <property type="entry name" value="Tet_transcr_reg_TetR-rel_C_sf"/>
</dbReference>
<keyword evidence="2 4" id="KW-0238">DNA-binding</keyword>
<dbReference type="SUPFAM" id="SSF48498">
    <property type="entry name" value="Tetracyclin repressor-like, C-terminal domain"/>
    <property type="match status" value="1"/>
</dbReference>
<evidence type="ECO:0000256" key="3">
    <source>
        <dbReference type="ARBA" id="ARBA00023163"/>
    </source>
</evidence>
<gene>
    <name evidence="6" type="ORF">ACFOW8_13230</name>
</gene>
<proteinExistence type="predicted"/>
<feature type="domain" description="HTH tetR-type" evidence="5">
    <location>
        <begin position="12"/>
        <end position="71"/>
    </location>
</feature>
<dbReference type="Pfam" id="PF00440">
    <property type="entry name" value="TetR_N"/>
    <property type="match status" value="1"/>
</dbReference>
<dbReference type="EMBL" id="JBHSBA010000005">
    <property type="protein sequence ID" value="MFC4125897.1"/>
    <property type="molecule type" value="Genomic_DNA"/>
</dbReference>
<evidence type="ECO:0000259" key="5">
    <source>
        <dbReference type="PROSITE" id="PS50977"/>
    </source>
</evidence>
<dbReference type="PROSITE" id="PS50977">
    <property type="entry name" value="HTH_TETR_2"/>
    <property type="match status" value="1"/>
</dbReference>
<dbReference type="Proteomes" id="UP001595767">
    <property type="component" value="Unassembled WGS sequence"/>
</dbReference>
<evidence type="ECO:0000256" key="2">
    <source>
        <dbReference type="ARBA" id="ARBA00023125"/>
    </source>
</evidence>
<reference evidence="7" key="1">
    <citation type="journal article" date="2019" name="Int. J. Syst. Evol. Microbiol.">
        <title>The Global Catalogue of Microorganisms (GCM) 10K type strain sequencing project: providing services to taxonomists for standard genome sequencing and annotation.</title>
        <authorList>
            <consortium name="The Broad Institute Genomics Platform"/>
            <consortium name="The Broad Institute Genome Sequencing Center for Infectious Disease"/>
            <person name="Wu L."/>
            <person name="Ma J."/>
        </authorList>
    </citation>
    <scope>NUCLEOTIDE SEQUENCE [LARGE SCALE GENOMIC DNA]</scope>
    <source>
        <strain evidence="7">CGMCC 4.7204</strain>
    </source>
</reference>
<accession>A0ABV8L4T7</accession>
<keyword evidence="3" id="KW-0804">Transcription</keyword>
<name>A0ABV8L4T7_9NOCA</name>
<organism evidence="6 7">
    <name type="scientific">Nocardia rhizosphaerae</name>
    <dbReference type="NCBI Taxonomy" id="1691571"/>
    <lineage>
        <taxon>Bacteria</taxon>
        <taxon>Bacillati</taxon>
        <taxon>Actinomycetota</taxon>
        <taxon>Actinomycetes</taxon>
        <taxon>Mycobacteriales</taxon>
        <taxon>Nocardiaceae</taxon>
        <taxon>Nocardia</taxon>
    </lineage>
</organism>
<evidence type="ECO:0000256" key="4">
    <source>
        <dbReference type="PROSITE-ProRule" id="PRU00335"/>
    </source>
</evidence>